<evidence type="ECO:0000256" key="10">
    <source>
        <dbReference type="PIRNR" id="PIRNR003097"/>
    </source>
</evidence>
<name>A0A1F7KZA2_9BACT</name>
<evidence type="ECO:0000256" key="1">
    <source>
        <dbReference type="ARBA" id="ARBA00004651"/>
    </source>
</evidence>
<dbReference type="InterPro" id="IPR003838">
    <property type="entry name" value="ABC3_permease_C"/>
</dbReference>
<dbReference type="PANTHER" id="PTHR47755:SF1">
    <property type="entry name" value="CELL DIVISION PROTEIN FTSX"/>
    <property type="match status" value="1"/>
</dbReference>
<feature type="domain" description="FtsX extracellular" evidence="13">
    <location>
        <begin position="51"/>
        <end position="142"/>
    </location>
</feature>
<proteinExistence type="inferred from homology"/>
<comment type="subcellular location">
    <subcellularLocation>
        <location evidence="1">Cell membrane</location>
        <topology evidence="1">Multi-pass membrane protein</topology>
    </subcellularLocation>
</comment>
<keyword evidence="6 11" id="KW-0812">Transmembrane</keyword>
<evidence type="ECO:0000313" key="14">
    <source>
        <dbReference type="EMBL" id="OGK73210.1"/>
    </source>
</evidence>
<feature type="domain" description="ABC3 transporter permease C-terminal" evidence="12">
    <location>
        <begin position="165"/>
        <end position="295"/>
    </location>
</feature>
<keyword evidence="5 10" id="KW-0132">Cell division</keyword>
<feature type="transmembrane region" description="Helical" evidence="11">
    <location>
        <begin position="243"/>
        <end position="264"/>
    </location>
</feature>
<dbReference type="GO" id="GO:0005886">
    <property type="term" value="C:plasma membrane"/>
    <property type="evidence" value="ECO:0007669"/>
    <property type="project" value="UniProtKB-SubCell"/>
</dbReference>
<organism evidence="14 15">
    <name type="scientific">Candidatus Roizmanbacteria bacterium RIFOXYD1_FULL_38_12</name>
    <dbReference type="NCBI Taxonomy" id="1802093"/>
    <lineage>
        <taxon>Bacteria</taxon>
        <taxon>Candidatus Roizmaniibacteriota</taxon>
    </lineage>
</organism>
<dbReference type="EMBL" id="MGBR01000001">
    <property type="protein sequence ID" value="OGK73210.1"/>
    <property type="molecule type" value="Genomic_DNA"/>
</dbReference>
<evidence type="ECO:0000256" key="7">
    <source>
        <dbReference type="ARBA" id="ARBA00022989"/>
    </source>
</evidence>
<accession>A0A1F7KZA2</accession>
<evidence type="ECO:0000256" key="9">
    <source>
        <dbReference type="ARBA" id="ARBA00023306"/>
    </source>
</evidence>
<keyword evidence="4 10" id="KW-1003">Cell membrane</keyword>
<dbReference type="AlphaFoldDB" id="A0A1F7KZA2"/>
<keyword evidence="7 11" id="KW-1133">Transmembrane helix</keyword>
<evidence type="ECO:0000256" key="3">
    <source>
        <dbReference type="ARBA" id="ARBA00021907"/>
    </source>
</evidence>
<feature type="transmembrane region" description="Helical" evidence="11">
    <location>
        <begin position="270"/>
        <end position="291"/>
    </location>
</feature>
<evidence type="ECO:0000313" key="15">
    <source>
        <dbReference type="Proteomes" id="UP000177050"/>
    </source>
</evidence>
<feature type="transmembrane region" description="Helical" evidence="11">
    <location>
        <begin position="214"/>
        <end position="236"/>
    </location>
</feature>
<dbReference type="PIRSF" id="PIRSF003097">
    <property type="entry name" value="FtsX"/>
    <property type="match status" value="1"/>
</dbReference>
<keyword evidence="8 10" id="KW-0472">Membrane</keyword>
<dbReference type="InterPro" id="IPR040690">
    <property type="entry name" value="FtsX_ECD"/>
</dbReference>
<dbReference type="PANTHER" id="PTHR47755">
    <property type="entry name" value="CELL DIVISION PROTEIN FTSX"/>
    <property type="match status" value="1"/>
</dbReference>
<feature type="transmembrane region" description="Helical" evidence="11">
    <location>
        <begin position="20"/>
        <end position="43"/>
    </location>
</feature>
<dbReference type="Gene3D" id="3.30.70.3040">
    <property type="match status" value="1"/>
</dbReference>
<dbReference type="Pfam" id="PF18075">
    <property type="entry name" value="FtsX_ECD"/>
    <property type="match status" value="1"/>
</dbReference>
<gene>
    <name evidence="14" type="ORF">A3K52_00170</name>
</gene>
<dbReference type="GO" id="GO:0051301">
    <property type="term" value="P:cell division"/>
    <property type="evidence" value="ECO:0007669"/>
    <property type="project" value="UniProtKB-KW"/>
</dbReference>
<dbReference type="InterPro" id="IPR004513">
    <property type="entry name" value="FtsX"/>
</dbReference>
<evidence type="ECO:0000259" key="13">
    <source>
        <dbReference type="Pfam" id="PF18075"/>
    </source>
</evidence>
<keyword evidence="9 10" id="KW-0131">Cell cycle</keyword>
<evidence type="ECO:0000256" key="2">
    <source>
        <dbReference type="ARBA" id="ARBA00007379"/>
    </source>
</evidence>
<evidence type="ECO:0000256" key="11">
    <source>
        <dbReference type="SAM" id="Phobius"/>
    </source>
</evidence>
<evidence type="ECO:0000256" key="5">
    <source>
        <dbReference type="ARBA" id="ARBA00022618"/>
    </source>
</evidence>
<feature type="transmembrane region" description="Helical" evidence="11">
    <location>
        <begin position="164"/>
        <end position="186"/>
    </location>
</feature>
<evidence type="ECO:0000256" key="8">
    <source>
        <dbReference type="ARBA" id="ARBA00023136"/>
    </source>
</evidence>
<reference evidence="14 15" key="1">
    <citation type="journal article" date="2016" name="Nat. Commun.">
        <title>Thousands of microbial genomes shed light on interconnected biogeochemical processes in an aquifer system.</title>
        <authorList>
            <person name="Anantharaman K."/>
            <person name="Brown C.T."/>
            <person name="Hug L.A."/>
            <person name="Sharon I."/>
            <person name="Castelle C.J."/>
            <person name="Probst A.J."/>
            <person name="Thomas B.C."/>
            <person name="Singh A."/>
            <person name="Wilkins M.J."/>
            <person name="Karaoz U."/>
            <person name="Brodie E.L."/>
            <person name="Williams K.H."/>
            <person name="Hubbard S.S."/>
            <person name="Banfield J.F."/>
        </authorList>
    </citation>
    <scope>NUCLEOTIDE SEQUENCE [LARGE SCALE GENOMIC DNA]</scope>
</reference>
<evidence type="ECO:0000259" key="12">
    <source>
        <dbReference type="Pfam" id="PF02687"/>
    </source>
</evidence>
<evidence type="ECO:0000256" key="6">
    <source>
        <dbReference type="ARBA" id="ARBA00022692"/>
    </source>
</evidence>
<protein>
    <recommendedName>
        <fullName evidence="3 10">Cell division protein FtsX</fullName>
    </recommendedName>
</protein>
<comment type="similarity">
    <text evidence="2 10">Belongs to the ABC-4 integral membrane protein family. FtsX subfamily.</text>
</comment>
<sequence>MREIFTAIKRTPYQSFATFFTLFLTLFLSLAVFFILTFLYGMLGYVESRPQVTVYFQTQTSENNIFKLKEQLLSSEKVLSAKYVSKTEAYEIYKKLNKDNPLLLEMVTSDILPASLEIFAKKPSFLPEIADFLKKQSGIDEVNFQKNIIDKLLSLTSIVRKTSIAFFAYFIITTIIILISITHFKIALKKDEIELLQLLGADRFYIKKPFLKEALFFGLLSSMVVFLIFSALFFVVRPYLQSYLSGVSNLSIDFGFYNLVIWPLTLEFTAASFLITTLFGVFISIASTLLATQKYIK</sequence>
<comment type="caution">
    <text evidence="14">The sequence shown here is derived from an EMBL/GenBank/DDBJ whole genome shotgun (WGS) entry which is preliminary data.</text>
</comment>
<dbReference type="Pfam" id="PF02687">
    <property type="entry name" value="FtsX"/>
    <property type="match status" value="1"/>
</dbReference>
<evidence type="ECO:0000256" key="4">
    <source>
        <dbReference type="ARBA" id="ARBA00022475"/>
    </source>
</evidence>
<dbReference type="Proteomes" id="UP000177050">
    <property type="component" value="Unassembled WGS sequence"/>
</dbReference>